<feature type="non-terminal residue" evidence="1">
    <location>
        <position position="1"/>
    </location>
</feature>
<organism evidence="1 2">
    <name type="scientific">Ataeniobius toweri</name>
    <dbReference type="NCBI Taxonomy" id="208326"/>
    <lineage>
        <taxon>Eukaryota</taxon>
        <taxon>Metazoa</taxon>
        <taxon>Chordata</taxon>
        <taxon>Craniata</taxon>
        <taxon>Vertebrata</taxon>
        <taxon>Euteleostomi</taxon>
        <taxon>Actinopterygii</taxon>
        <taxon>Neopterygii</taxon>
        <taxon>Teleostei</taxon>
        <taxon>Neoteleostei</taxon>
        <taxon>Acanthomorphata</taxon>
        <taxon>Ovalentaria</taxon>
        <taxon>Atherinomorphae</taxon>
        <taxon>Cyprinodontiformes</taxon>
        <taxon>Goodeidae</taxon>
        <taxon>Ataeniobius</taxon>
    </lineage>
</organism>
<comment type="caution">
    <text evidence="1">The sequence shown here is derived from an EMBL/GenBank/DDBJ whole genome shotgun (WGS) entry which is preliminary data.</text>
</comment>
<evidence type="ECO:0000313" key="2">
    <source>
        <dbReference type="Proteomes" id="UP001345963"/>
    </source>
</evidence>
<name>A0ABU7AMN4_9TELE</name>
<protein>
    <submittedName>
        <fullName evidence="1">Uncharacterized protein</fullName>
    </submittedName>
</protein>
<keyword evidence="2" id="KW-1185">Reference proteome</keyword>
<dbReference type="Proteomes" id="UP001345963">
    <property type="component" value="Unassembled WGS sequence"/>
</dbReference>
<evidence type="ECO:0000313" key="1">
    <source>
        <dbReference type="EMBL" id="MED6238705.1"/>
    </source>
</evidence>
<dbReference type="EMBL" id="JAHUTI010020365">
    <property type="protein sequence ID" value="MED6238705.1"/>
    <property type="molecule type" value="Genomic_DNA"/>
</dbReference>
<accession>A0ABU7AMN4</accession>
<sequence>AAAGTEVWTSSETPNGIFMAFFERMTSAKQSHNQRCCMAFCLQLLKRSTAK</sequence>
<reference evidence="1 2" key="1">
    <citation type="submission" date="2021-07" db="EMBL/GenBank/DDBJ databases">
        <authorList>
            <person name="Palmer J.M."/>
        </authorList>
    </citation>
    <scope>NUCLEOTIDE SEQUENCE [LARGE SCALE GENOMIC DNA]</scope>
    <source>
        <strain evidence="1 2">AT_MEX2019</strain>
        <tissue evidence="1">Muscle</tissue>
    </source>
</reference>
<proteinExistence type="predicted"/>
<gene>
    <name evidence="1" type="ORF">ATANTOWER_028004</name>
</gene>